<feature type="domain" description="SpaA-like prealbumin fold" evidence="10">
    <location>
        <begin position="561"/>
        <end position="646"/>
    </location>
</feature>
<keyword evidence="5" id="KW-1133">Transmembrane helix</keyword>
<evidence type="ECO:0000259" key="7">
    <source>
        <dbReference type="Pfam" id="PF16555"/>
    </source>
</evidence>
<feature type="domain" description="Gram-positive cocci surface proteins LPxTG" evidence="6">
    <location>
        <begin position="1382"/>
        <end position="1415"/>
    </location>
</feature>
<feature type="transmembrane region" description="Helical" evidence="5">
    <location>
        <begin position="942"/>
        <end position="964"/>
    </location>
</feature>
<keyword evidence="3" id="KW-0732">Signal</keyword>
<dbReference type="NCBIfam" id="TIGR04226">
    <property type="entry name" value="RrgB_K2N_iso_D2"/>
    <property type="match status" value="1"/>
</dbReference>
<dbReference type="SUPFAM" id="SSF63829">
    <property type="entry name" value="Calcium-dependent phosphotriesterase"/>
    <property type="match status" value="1"/>
</dbReference>
<evidence type="ECO:0000256" key="4">
    <source>
        <dbReference type="ARBA" id="ARBA00023088"/>
    </source>
</evidence>
<evidence type="ECO:0000313" key="12">
    <source>
        <dbReference type="Proteomes" id="UP000016462"/>
    </source>
</evidence>
<evidence type="ECO:0000259" key="6">
    <source>
        <dbReference type="Pfam" id="PF00746"/>
    </source>
</evidence>
<evidence type="ECO:0000259" key="8">
    <source>
        <dbReference type="Pfam" id="PF17802"/>
    </source>
</evidence>
<dbReference type="InterPro" id="IPR019931">
    <property type="entry name" value="LPXTG_anchor"/>
</dbReference>
<keyword evidence="5" id="KW-0472">Membrane</keyword>
<evidence type="ECO:0008006" key="13">
    <source>
        <dbReference type="Google" id="ProtNLM"/>
    </source>
</evidence>
<dbReference type="Pfam" id="PF00746">
    <property type="entry name" value="Gram_pos_anchor"/>
    <property type="match status" value="1"/>
</dbReference>
<evidence type="ECO:0000256" key="5">
    <source>
        <dbReference type="SAM" id="Phobius"/>
    </source>
</evidence>
<feature type="domain" description="SpaA-like prealbumin fold" evidence="9">
    <location>
        <begin position="409"/>
        <end position="522"/>
    </location>
</feature>
<protein>
    <recommendedName>
        <fullName evidence="13">Gram-positive cocci surface proteins LPxTG domain-containing protein</fullName>
    </recommendedName>
</protein>
<dbReference type="InterPro" id="IPR048052">
    <property type="entry name" value="FM1-like"/>
</dbReference>
<dbReference type="Pfam" id="PF24514">
    <property type="entry name" value="SpaA_4"/>
    <property type="match status" value="1"/>
</dbReference>
<feature type="domain" description="SpaA-like prealbumin fold" evidence="8">
    <location>
        <begin position="1273"/>
        <end position="1376"/>
    </location>
</feature>
<feature type="domain" description="Gram-positive pilin subunit D1 N-terminal" evidence="7">
    <location>
        <begin position="978"/>
        <end position="1128"/>
    </location>
</feature>
<dbReference type="EMBL" id="ASHR01000021">
    <property type="protein sequence ID" value="ERG64471.1"/>
    <property type="molecule type" value="Genomic_DNA"/>
</dbReference>
<dbReference type="InterPro" id="IPR048834">
    <property type="entry name" value="SpaA_pre-album"/>
</dbReference>
<dbReference type="Proteomes" id="UP000016462">
    <property type="component" value="Unassembled WGS sequence"/>
</dbReference>
<dbReference type="Pfam" id="PF20674">
    <property type="entry name" value="SpaA_3"/>
    <property type="match status" value="2"/>
</dbReference>
<dbReference type="NCBIfam" id="NF033902">
    <property type="entry name" value="iso_D2_wall_anc"/>
    <property type="match status" value="1"/>
</dbReference>
<dbReference type="InterPro" id="IPR041033">
    <property type="entry name" value="SpaA_PFL_dom_1"/>
</dbReference>
<organism evidence="11 12">
    <name type="scientific">Agrococcus pavilionensis RW1</name>
    <dbReference type="NCBI Taxonomy" id="1330458"/>
    <lineage>
        <taxon>Bacteria</taxon>
        <taxon>Bacillati</taxon>
        <taxon>Actinomycetota</taxon>
        <taxon>Actinomycetes</taxon>
        <taxon>Micrococcales</taxon>
        <taxon>Microbacteriaceae</taxon>
        <taxon>Agrococcus</taxon>
    </lineage>
</organism>
<name>U1MRA8_9MICO</name>
<proteinExistence type="predicted"/>
<comment type="caution">
    <text evidence="11">The sequence shown here is derived from an EMBL/GenBank/DDBJ whole genome shotgun (WGS) entry which is preliminary data.</text>
</comment>
<keyword evidence="12" id="KW-1185">Reference proteome</keyword>
<evidence type="ECO:0000256" key="1">
    <source>
        <dbReference type="ARBA" id="ARBA00022512"/>
    </source>
</evidence>
<sequence>MAVGGPETTIAPPYVHWAVKDANGVPIAGATMQLQSARYTWGLFSGYRFRDWSTTPMTVVDCIAATAAQCTGADKDPNPGEFQVTAVSVYSNRNDITRYRISMVTPPTGYTYPGGAWAWVEMPENSWPSDDRYGFADLVLVKDSDDVLCTSGYFYAVTGDGIVRQVYRGSASTAVSTLGRWSGVTEVNGLAVAAGGSAIYAHTRAGSGSQNVGSILRYTAAGGWVVLPSTGYTTGNTVALVAGAMNPANGRYYFGGFSSFNQRTVFRLHSYDPATGVRALAGWVDTGLPSGEAASSNGDIAFGADGTLHVIRSSGSSITSFTVSSAALAAAAGGEMIASASAPAAISNFTNINGVAFDSDGTIYLGSGTSARRFDPATWQQIGSGDLTSGLAVGGATSTDLASCASPATVTIVKNVVNRVNPTDQFRLQLLPSASQTVIAEATTTGTAAGRQAAQVGPVPVITGSTYRIREQMASGAASGYASSYACRDELGTLVSNGTGTEGQLAITRAGANIVCTFTNSPLVTTVSVTKLTTAADGQQVQAGVGWQVTAAVRSTTGTVTPPSPATKTTAADGTATWTVPFGSLAARASMTISETQRAGWVFSSGECVLTAIDGTETTHIIQSAGGVTLANVAPGSTVECTFINRELPTTLTLANTIGFGDAGLASQWQLRGTGPQSALPGPAGATGTASATARVTPSVAYALSHSGGPASYAQVGSWACRDQSGAIVPVTASGVSLVKGTQVICTVTISTARLTLLKHIDATAGGTLRADMFTLTATPASLAGLAATSTRGSETEIASGVDANRFDVRPGHSYTLTERSDYASLGLRLERRTGQDAWVTVTDPTIQVPAGEHHVYRFVNAPVPALALPLTGGIGADTYVMGGGALLLLALAFIIFRSRRSAQRDPGLVERPTAKTPSISLLLARIQKGTAPMATIKKSRAARITAGLGAAAIATVTILSGALPASAAPNIDTNRQGSIVIHKYEQPATALPTSTGSPLSAADLAGQAPINGVRFQIRQIGTFDVRDNADWAGLPAMSASDIVANPDNYSLGEARQLTTATHATLGAGVAQFGSLPLGAYIVQELGLPTVTNGSSNVVIPGAPFIVAVPQAENNTWQYDVHVYPKNSVIGASKEVSGYAPQGLGSKLTWTIRSSAPIASQNTSLTSYAIEDALDPTLDYVEGSATVSVAGTALASTGFSVTAPATAGGTVTVTFEGAGVSALRTNPGAAVVVTIDTTVVAMTSNGKVANTGRVVVNGNGVVTSNQVMENWGGIEILKTDATATATPLQGAVFSVYATTDTGFANPLAINGATEFTSGADGIVTIHGLRTNVDGSAQYVVREERAPSGFQIGGTSSWTVDVPVGTNEDIELTVTNAQVPAYTLPITGGAGQAAFMIGGAGLILGGLGFVLLRRRKTQAGNQA</sequence>
<keyword evidence="4" id="KW-0572">Peptidoglycan-anchor</keyword>
<dbReference type="InterPro" id="IPR055371">
    <property type="entry name" value="SpaA_PFL_dom_4"/>
</dbReference>
<dbReference type="GO" id="GO:0005975">
    <property type="term" value="P:carbohydrate metabolic process"/>
    <property type="evidence" value="ECO:0007669"/>
    <property type="project" value="UniProtKB-ARBA"/>
</dbReference>
<feature type="domain" description="SpaA-like prealbumin fold" evidence="9">
    <location>
        <begin position="756"/>
        <end position="820"/>
    </location>
</feature>
<dbReference type="Gene3D" id="2.60.40.10">
    <property type="entry name" value="Immunoglobulins"/>
    <property type="match status" value="2"/>
</dbReference>
<keyword evidence="2" id="KW-0964">Secreted</keyword>
<dbReference type="NCBIfam" id="TIGR01167">
    <property type="entry name" value="LPXTG_anchor"/>
    <property type="match status" value="2"/>
</dbReference>
<evidence type="ECO:0000256" key="3">
    <source>
        <dbReference type="ARBA" id="ARBA00022729"/>
    </source>
</evidence>
<feature type="transmembrane region" description="Helical" evidence="5">
    <location>
        <begin position="1392"/>
        <end position="1411"/>
    </location>
</feature>
<evidence type="ECO:0000313" key="11">
    <source>
        <dbReference type="EMBL" id="ERG64471.1"/>
    </source>
</evidence>
<gene>
    <name evidence="11" type="ORF">L332_08410</name>
</gene>
<dbReference type="Gene3D" id="2.60.40.740">
    <property type="match status" value="1"/>
</dbReference>
<keyword evidence="1" id="KW-0134">Cell wall</keyword>
<dbReference type="Pfam" id="PF17802">
    <property type="entry name" value="SpaA"/>
    <property type="match status" value="1"/>
</dbReference>
<evidence type="ECO:0000259" key="10">
    <source>
        <dbReference type="Pfam" id="PF24514"/>
    </source>
</evidence>
<accession>U1MRA8</accession>
<dbReference type="Pfam" id="PF16555">
    <property type="entry name" value="GramPos_pilinD1"/>
    <property type="match status" value="1"/>
</dbReference>
<evidence type="ECO:0000259" key="9">
    <source>
        <dbReference type="Pfam" id="PF20674"/>
    </source>
</evidence>
<dbReference type="InterPro" id="IPR013783">
    <property type="entry name" value="Ig-like_fold"/>
</dbReference>
<evidence type="ECO:0000256" key="2">
    <source>
        <dbReference type="ARBA" id="ARBA00022525"/>
    </source>
</evidence>
<reference evidence="11 12" key="1">
    <citation type="journal article" date="2013" name="Genome Announc.">
        <title>First draft genome sequence from a member of the genus agrococcus, isolated from modern microbialites.</title>
        <authorList>
            <person name="White R.A.III."/>
            <person name="Grassa C.J."/>
            <person name="Suttle C.A."/>
        </authorList>
    </citation>
    <scope>NUCLEOTIDE SEQUENCE [LARGE SCALE GENOMIC DNA]</scope>
    <source>
        <strain evidence="11 12">RW1</strain>
    </source>
</reference>
<feature type="transmembrane region" description="Helical" evidence="5">
    <location>
        <begin position="879"/>
        <end position="897"/>
    </location>
</feature>
<dbReference type="InterPro" id="IPR032364">
    <property type="entry name" value="GramPos_pilinD1_N"/>
</dbReference>
<dbReference type="InterPro" id="IPR026466">
    <property type="entry name" value="Fim_isopep_form_D2_dom"/>
</dbReference>
<keyword evidence="5" id="KW-0812">Transmembrane</keyword>